<feature type="domain" description="DZANK-type" evidence="2">
    <location>
        <begin position="6"/>
        <end position="72"/>
    </location>
</feature>
<dbReference type="Pfam" id="PF12773">
    <property type="entry name" value="DZR"/>
    <property type="match status" value="1"/>
</dbReference>
<organism evidence="3 4">
    <name type="scientific">Paenibacillus chungangensis</name>
    <dbReference type="NCBI Taxonomy" id="696535"/>
    <lineage>
        <taxon>Bacteria</taxon>
        <taxon>Bacillati</taxon>
        <taxon>Bacillota</taxon>
        <taxon>Bacilli</taxon>
        <taxon>Bacillales</taxon>
        <taxon>Paenibacillaceae</taxon>
        <taxon>Paenibacillus</taxon>
    </lineage>
</organism>
<dbReference type="Proteomes" id="UP001596989">
    <property type="component" value="Unassembled WGS sequence"/>
</dbReference>
<dbReference type="EMBL" id="JBHTJZ010000009">
    <property type="protein sequence ID" value="MFD0959312.1"/>
    <property type="molecule type" value="Genomic_DNA"/>
</dbReference>
<protein>
    <submittedName>
        <fullName evidence="3">Zinc ribbon domain-containing protein</fullName>
    </submittedName>
</protein>
<feature type="transmembrane region" description="Helical" evidence="1">
    <location>
        <begin position="131"/>
        <end position="150"/>
    </location>
</feature>
<keyword evidence="1" id="KW-0812">Transmembrane</keyword>
<name>A0ABW3HP61_9BACL</name>
<evidence type="ECO:0000259" key="2">
    <source>
        <dbReference type="Pfam" id="PF12773"/>
    </source>
</evidence>
<dbReference type="RefSeq" id="WP_377563403.1">
    <property type="nucleotide sequence ID" value="NZ_JBHTJZ010000009.1"/>
</dbReference>
<accession>A0ABW3HP61</accession>
<keyword evidence="1" id="KW-0472">Membrane</keyword>
<feature type="transmembrane region" description="Helical" evidence="1">
    <location>
        <begin position="96"/>
        <end position="119"/>
    </location>
</feature>
<gene>
    <name evidence="3" type="ORF">ACFQ2I_07910</name>
</gene>
<reference evidence="4" key="1">
    <citation type="journal article" date="2019" name="Int. J. Syst. Evol. Microbiol.">
        <title>The Global Catalogue of Microorganisms (GCM) 10K type strain sequencing project: providing services to taxonomists for standard genome sequencing and annotation.</title>
        <authorList>
            <consortium name="The Broad Institute Genomics Platform"/>
            <consortium name="The Broad Institute Genome Sequencing Center for Infectious Disease"/>
            <person name="Wu L."/>
            <person name="Ma J."/>
        </authorList>
    </citation>
    <scope>NUCLEOTIDE SEQUENCE [LARGE SCALE GENOMIC DNA]</scope>
    <source>
        <strain evidence="4">CCUG 59129</strain>
    </source>
</reference>
<sequence length="151" mass="16126">MAVKICGNCGEANRENALLCTVCNDSLKDAKLEGISNEDKGRLFGTGKPRNTICSHCSEKIDAQSLKCKYCGNVNVKPTNYAYYPVESNTGCGCSVVLLFIATFLIPLVGLIVGGIFAFSDDPDKQDLGKMLLIFGIAMIVIGIIVGIIVI</sequence>
<keyword evidence="4" id="KW-1185">Reference proteome</keyword>
<evidence type="ECO:0000313" key="4">
    <source>
        <dbReference type="Proteomes" id="UP001596989"/>
    </source>
</evidence>
<dbReference type="InterPro" id="IPR025874">
    <property type="entry name" value="DZR"/>
</dbReference>
<keyword evidence="1" id="KW-1133">Transmembrane helix</keyword>
<evidence type="ECO:0000313" key="3">
    <source>
        <dbReference type="EMBL" id="MFD0959312.1"/>
    </source>
</evidence>
<evidence type="ECO:0000256" key="1">
    <source>
        <dbReference type="SAM" id="Phobius"/>
    </source>
</evidence>
<comment type="caution">
    <text evidence="3">The sequence shown here is derived from an EMBL/GenBank/DDBJ whole genome shotgun (WGS) entry which is preliminary data.</text>
</comment>
<proteinExistence type="predicted"/>